<evidence type="ECO:0000259" key="5">
    <source>
        <dbReference type="Pfam" id="PF15309"/>
    </source>
</evidence>
<evidence type="ECO:0000313" key="6">
    <source>
        <dbReference type="Proteomes" id="UP001652626"/>
    </source>
</evidence>
<organism evidence="6 7">
    <name type="scientific">Vanessa tameamea</name>
    <name type="common">Kamehameha butterfly</name>
    <dbReference type="NCBI Taxonomy" id="334116"/>
    <lineage>
        <taxon>Eukaryota</taxon>
        <taxon>Metazoa</taxon>
        <taxon>Ecdysozoa</taxon>
        <taxon>Arthropoda</taxon>
        <taxon>Hexapoda</taxon>
        <taxon>Insecta</taxon>
        <taxon>Pterygota</taxon>
        <taxon>Neoptera</taxon>
        <taxon>Endopterygota</taxon>
        <taxon>Lepidoptera</taxon>
        <taxon>Glossata</taxon>
        <taxon>Ditrysia</taxon>
        <taxon>Papilionoidea</taxon>
        <taxon>Nymphalidae</taxon>
        <taxon>Nymphalinae</taxon>
        <taxon>Vanessa</taxon>
    </lineage>
</organism>
<feature type="compositionally biased region" description="Low complexity" evidence="4">
    <location>
        <begin position="509"/>
        <end position="524"/>
    </location>
</feature>
<feature type="compositionally biased region" description="Polar residues" evidence="4">
    <location>
        <begin position="696"/>
        <end position="705"/>
    </location>
</feature>
<feature type="domain" description="ALMS motif" evidence="5">
    <location>
        <begin position="1586"/>
        <end position="1720"/>
    </location>
</feature>
<feature type="compositionally biased region" description="Polar residues" evidence="4">
    <location>
        <begin position="674"/>
        <end position="683"/>
    </location>
</feature>
<feature type="compositionally biased region" description="Low complexity" evidence="4">
    <location>
        <begin position="1294"/>
        <end position="1310"/>
    </location>
</feature>
<proteinExistence type="predicted"/>
<sequence length="1733" mass="195496">METDGSEYVGHSNNSIEGSQSAVNNLIIDYYKKFGRKRDLEHFFSLSTAQSDIRDPTSLFWRKMKSQADSSDSGEKKSESSAELCRISIKCSIPEPSTSKNDYKNFKSDSESPPIIKDEAAPDVSRLSDNESIKSEDMYSHKSVDGTLDTSINKPHSPTSSITSQRKLEWDSLADVGYANASDRKNSASSLSTIERMALQQQYSNNDTKQDSDLGMPTAQSTPLDVNDNKAKNKKGFAKKTTKIYNRDIDSVNLNISQNSDNNRQPINVNLTKHISFNVEKDGGISIENVSKNVTLSPEKVSVETEVTPQATIDKKIQTTLNKNKQKSSSSSDFKEQHAKTIPVLISLNTLKKKTRKKKVMRIKRQQRRKSLATERKYVPLEKSTEQLSEAESFEYMPGHIYNQNQMNELNKNNNDYGNKSSLESSAGLTTDSSKTIKYSFTKDLETGIDILKKALEHRFEDSTLKKKLIKEVVQRLIKTKYKDDDSSAEFLSGLSFDSKKIDLHDLTHTTSSTSDANNTATKSKSAKPKKSILRMDKFNASAIASTSQSVPNLPVLSKIETPIACTKKAVDLSNTDSEISNKNKNLSNNGIDKTSSEVLYKKYLDALKREENYKKHLKDKEIFLKQKLVSSDLAFNVVTQAERRKNNLKDLMNDLVRNNYDDGSGDASKLEGGSNSNMNLDNYNSLRKQRSHSVFTLSSGNSDNYTKRSNENKKSQNKVDSAKDCYHRAERHYCCCPYHTSHSRIGVLDSAVQVNIKSKDDICPDTKATQSSPQEYKEISEKLCQHKCDKCKRPQTKTHIVSDCANDDIKYFCVCTGDEGTQKVPENILIYKCSRLTNKYLNLGDNLTPKVSNTVSEQFSSNSTSPRQKISTFNSEDCEKKCLIIKDNISLNNQTSKSSQTNLNLPIKLRSKSSEQSLDSTSTGEKYGNKKLDNIQTTIDPLNGRTNKYIHEATRCIQTEISIDPKISDPSLSDINIINDKNCVELISEKFKEVSQSSSIQKQTEFKSGSSSAESNAIYEKESSKCVCVNVKEQSTNTVEKYDKEIQSSVDINNVIPVHMDKQSSNNFTIPIQGTNMTLKVSLGSGKDDNLFTKDTTQNDLKYNTKFVCTGTETDKNNIVENYTSLQEECSKGVQSCNANIFDEFYEQTKIDTACCENKISVCENIATNTQEHTTFPKPCSVNTCPTDCCKYNTFPTNDKRNIQKPLLRSNTDTGKMEKCCHVTFTPINNQVIKDAEIQPNIALISQMQSKSISTMDCRDKAQVICSEKNSLKSIDTKKSKSSSETEEGIPLKSSNSDTDNDTKSSTSKDPILDIIQDITRRYSKKDIEKTKRKKCFREIITFLNYLLDTDETTDQDGNKTSSSSACDSNNKFLAKESYKLSPRKTFVDKGVQLSTEKSKCYKSCTTSSDSPISTELPSTSSDSVTCKILNKIKKECEKYHQKRCKSHGKEKKCEASSSTSINCDQCRRVHHCSCKGHKCKNHKARKSGEKKKKCVAYNLIIQTSDSVVSEEVTCDNKRHKLQNIIVKVPSKRKVENLLFKEVATKIEKDMLHCSPRSKNYRSRSLPNDSEISSTDEFLRKTNAYTVREYLERNRPDFVEKCSKRQHCLKLINETRASERSAKRQLLSLQLDRAQALSGLNETDLKNFAKLLGHELRRKKVAPKFISEREMKKHSEKIYKSLPEVVHKKEEIRKENIKKTNLLMANIFKKNLQKKTLQGAVNLSNYSTVIKI</sequence>
<dbReference type="Pfam" id="PF15309">
    <property type="entry name" value="ALMS_motif"/>
    <property type="match status" value="1"/>
</dbReference>
<dbReference type="GeneID" id="113396889"/>
<feature type="region of interest" description="Disordered" evidence="4">
    <location>
        <begin position="663"/>
        <end position="683"/>
    </location>
</feature>
<feature type="region of interest" description="Disordered" evidence="4">
    <location>
        <begin position="206"/>
        <end position="234"/>
    </location>
</feature>
<evidence type="ECO:0000256" key="1">
    <source>
        <dbReference type="ARBA" id="ARBA00004300"/>
    </source>
</evidence>
<keyword evidence="3" id="KW-0206">Cytoskeleton</keyword>
<name>A0A8B8I3R5_VANTA</name>
<evidence type="ECO:0000256" key="2">
    <source>
        <dbReference type="ARBA" id="ARBA00022490"/>
    </source>
</evidence>
<feature type="region of interest" description="Disordered" evidence="4">
    <location>
        <begin position="96"/>
        <end position="165"/>
    </location>
</feature>
<dbReference type="InterPro" id="IPR029299">
    <property type="entry name" value="ALMS_motif"/>
</dbReference>
<comment type="subcellular location">
    <subcellularLocation>
        <location evidence="1">Cytoplasm</location>
        <location evidence="1">Cytoskeleton</location>
        <location evidence="1">Microtubule organizing center</location>
        <location evidence="1">Centrosome</location>
    </subcellularLocation>
</comment>
<feature type="region of interest" description="Disordered" evidence="4">
    <location>
        <begin position="1277"/>
        <end position="1310"/>
    </location>
</feature>
<accession>A0A8B8I3R5</accession>
<evidence type="ECO:0000313" key="7">
    <source>
        <dbReference type="RefSeq" id="XP_026490756.2"/>
    </source>
</evidence>
<evidence type="ECO:0000256" key="4">
    <source>
        <dbReference type="SAM" id="MobiDB-lite"/>
    </source>
</evidence>
<dbReference type="RefSeq" id="XP_026490756.2">
    <property type="nucleotide sequence ID" value="XM_026634971.2"/>
</dbReference>
<feature type="compositionally biased region" description="Polar residues" evidence="4">
    <location>
        <begin position="148"/>
        <end position="165"/>
    </location>
</feature>
<reference evidence="7" key="1">
    <citation type="submission" date="2025-08" db="UniProtKB">
        <authorList>
            <consortium name="RefSeq"/>
        </authorList>
    </citation>
    <scope>IDENTIFICATION</scope>
    <source>
        <tissue evidence="7">Whole body</tissue>
    </source>
</reference>
<evidence type="ECO:0000256" key="3">
    <source>
        <dbReference type="ARBA" id="ARBA00023212"/>
    </source>
</evidence>
<dbReference type="Proteomes" id="UP001652626">
    <property type="component" value="Chromosome 21"/>
</dbReference>
<gene>
    <name evidence="7" type="primary">LOC113396889</name>
</gene>
<keyword evidence="2" id="KW-0963">Cytoplasm</keyword>
<feature type="region of interest" description="Disordered" evidence="4">
    <location>
        <begin position="696"/>
        <end position="722"/>
    </location>
</feature>
<dbReference type="GO" id="GO:0005813">
    <property type="term" value="C:centrosome"/>
    <property type="evidence" value="ECO:0007669"/>
    <property type="project" value="UniProtKB-SubCell"/>
</dbReference>
<protein>
    <submittedName>
        <fullName evidence="7">Uncharacterized protein LOC113396889</fullName>
    </submittedName>
</protein>
<feature type="compositionally biased region" description="Basic and acidic residues" evidence="4">
    <location>
        <begin position="706"/>
        <end position="715"/>
    </location>
</feature>
<feature type="compositionally biased region" description="Basic and acidic residues" evidence="4">
    <location>
        <begin position="101"/>
        <end position="144"/>
    </location>
</feature>
<keyword evidence="6" id="KW-1185">Reference proteome</keyword>
<feature type="region of interest" description="Disordered" evidence="4">
    <location>
        <begin position="509"/>
        <end position="530"/>
    </location>
</feature>